<feature type="transmembrane region" description="Helical" evidence="6">
    <location>
        <begin position="6"/>
        <end position="28"/>
    </location>
</feature>
<keyword evidence="4 6" id="KW-1133">Transmembrane helix</keyword>
<dbReference type="PANTHER" id="PTHR40077:SF2">
    <property type="entry name" value="MEMBRANE PROTEIN"/>
    <property type="match status" value="1"/>
</dbReference>
<dbReference type="EMBL" id="JAGEOJ010000019">
    <property type="protein sequence ID" value="MBO2453265.1"/>
    <property type="molecule type" value="Genomic_DNA"/>
</dbReference>
<dbReference type="Pfam" id="PF12823">
    <property type="entry name" value="DUF3817"/>
    <property type="match status" value="1"/>
</dbReference>
<dbReference type="Proteomes" id="UP000669179">
    <property type="component" value="Unassembled WGS sequence"/>
</dbReference>
<feature type="transmembrane region" description="Helical" evidence="6">
    <location>
        <begin position="68"/>
        <end position="87"/>
    </location>
</feature>
<evidence type="ECO:0000256" key="5">
    <source>
        <dbReference type="ARBA" id="ARBA00023136"/>
    </source>
</evidence>
<keyword evidence="9" id="KW-1185">Reference proteome</keyword>
<dbReference type="InterPro" id="IPR023845">
    <property type="entry name" value="DUF3817_TM"/>
</dbReference>
<protein>
    <submittedName>
        <fullName evidence="8">DUF3817 domain-containing protein</fullName>
    </submittedName>
</protein>
<dbReference type="RefSeq" id="WP_208261278.1">
    <property type="nucleotide sequence ID" value="NZ_JAGEOJ010000019.1"/>
</dbReference>
<accession>A0A939TEE3</accession>
<evidence type="ECO:0000256" key="2">
    <source>
        <dbReference type="ARBA" id="ARBA00022475"/>
    </source>
</evidence>
<dbReference type="PANTHER" id="PTHR40077">
    <property type="entry name" value="MEMBRANE PROTEIN-RELATED"/>
    <property type="match status" value="1"/>
</dbReference>
<reference evidence="8" key="1">
    <citation type="submission" date="2021-03" db="EMBL/GenBank/DDBJ databases">
        <authorList>
            <person name="Kanchanasin P."/>
            <person name="Saeng-In P."/>
            <person name="Phongsopitanun W."/>
            <person name="Yuki M."/>
            <person name="Kudo T."/>
            <person name="Ohkuma M."/>
            <person name="Tanasupawat S."/>
        </authorList>
    </citation>
    <scope>NUCLEOTIDE SEQUENCE</scope>
    <source>
        <strain evidence="8">GKU 128</strain>
    </source>
</reference>
<dbReference type="GO" id="GO:0005886">
    <property type="term" value="C:plasma membrane"/>
    <property type="evidence" value="ECO:0007669"/>
    <property type="project" value="UniProtKB-SubCell"/>
</dbReference>
<comment type="subcellular location">
    <subcellularLocation>
        <location evidence="1">Cell membrane</location>
        <topology evidence="1">Multi-pass membrane protein</topology>
    </subcellularLocation>
</comment>
<evidence type="ECO:0000256" key="3">
    <source>
        <dbReference type="ARBA" id="ARBA00022692"/>
    </source>
</evidence>
<gene>
    <name evidence="8" type="ORF">J4573_39650</name>
</gene>
<feature type="domain" description="DUF3817" evidence="7">
    <location>
        <begin position="6"/>
        <end position="93"/>
    </location>
</feature>
<evidence type="ECO:0000313" key="9">
    <source>
        <dbReference type="Proteomes" id="UP000669179"/>
    </source>
</evidence>
<evidence type="ECO:0000256" key="6">
    <source>
        <dbReference type="SAM" id="Phobius"/>
    </source>
</evidence>
<comment type="caution">
    <text evidence="8">The sequence shown here is derived from an EMBL/GenBank/DDBJ whole genome shotgun (WGS) entry which is preliminary data.</text>
</comment>
<feature type="transmembrane region" description="Helical" evidence="6">
    <location>
        <begin position="37"/>
        <end position="56"/>
    </location>
</feature>
<evidence type="ECO:0000313" key="8">
    <source>
        <dbReference type="EMBL" id="MBO2453265.1"/>
    </source>
</evidence>
<dbReference type="AlphaFoldDB" id="A0A939TEE3"/>
<keyword evidence="3 6" id="KW-0812">Transmembrane</keyword>
<keyword evidence="2" id="KW-1003">Cell membrane</keyword>
<evidence type="ECO:0000256" key="1">
    <source>
        <dbReference type="ARBA" id="ARBA00004651"/>
    </source>
</evidence>
<sequence length="111" mass="12215">MEAAITRYRVLALIVGTLLVLLTLGMVLKYGPTKMDAVVSIVAPLHGLLYMVYLVASYDVWRRVGWPLTRMVEIVLGGIVPFMTFFVERRVVRDARAVAAAQPVAEPAAKA</sequence>
<organism evidence="8 9">
    <name type="scientific">Actinomadura barringtoniae</name>
    <dbReference type="NCBI Taxonomy" id="1427535"/>
    <lineage>
        <taxon>Bacteria</taxon>
        <taxon>Bacillati</taxon>
        <taxon>Actinomycetota</taxon>
        <taxon>Actinomycetes</taxon>
        <taxon>Streptosporangiales</taxon>
        <taxon>Thermomonosporaceae</taxon>
        <taxon>Actinomadura</taxon>
    </lineage>
</organism>
<keyword evidence="5 6" id="KW-0472">Membrane</keyword>
<evidence type="ECO:0000259" key="7">
    <source>
        <dbReference type="Pfam" id="PF12823"/>
    </source>
</evidence>
<name>A0A939TEE3_9ACTN</name>
<proteinExistence type="predicted"/>
<dbReference type="NCBIfam" id="TIGR03954">
    <property type="entry name" value="integ_memb_HG"/>
    <property type="match status" value="1"/>
</dbReference>
<evidence type="ECO:0000256" key="4">
    <source>
        <dbReference type="ARBA" id="ARBA00022989"/>
    </source>
</evidence>